<feature type="transmembrane region" description="Helical" evidence="2">
    <location>
        <begin position="29"/>
        <end position="50"/>
    </location>
</feature>
<dbReference type="EMBL" id="CP038867">
    <property type="protein sequence ID" value="QCA29687.1"/>
    <property type="molecule type" value="Genomic_DNA"/>
</dbReference>
<evidence type="ECO:0000256" key="1">
    <source>
        <dbReference type="SAM" id="Coils"/>
    </source>
</evidence>
<dbReference type="EMBL" id="SRHU01000007">
    <property type="protein sequence ID" value="TFZ42962.1"/>
    <property type="molecule type" value="Genomic_DNA"/>
</dbReference>
<gene>
    <name evidence="4" type="ORF">E4031_01625</name>
    <name evidence="3" type="ORF">E4Z98_09885</name>
</gene>
<keyword evidence="3" id="KW-0614">Plasmid</keyword>
<keyword evidence="2" id="KW-0472">Membrane</keyword>
<keyword evidence="1" id="KW-0175">Coiled coil</keyword>
<evidence type="ECO:0000313" key="3">
    <source>
        <dbReference type="EMBL" id="QCA29687.1"/>
    </source>
</evidence>
<keyword evidence="2" id="KW-1133">Transmembrane helix</keyword>
<proteinExistence type="predicted"/>
<dbReference type="RefSeq" id="WP_135253588.1">
    <property type="nucleotide sequence ID" value="NZ_CP038867.1"/>
</dbReference>
<sequence length="282" mass="32530">MQIKKSKIDQLRDWWEVASIRLRRSQSKIYIVWFLGIVVFYSVMIGARFVTNNDPVFLSSKAGEQVVIANNTYELVESKIDDNNRSLTLSLGNTDLGISVEDYEVSASFEYRNSSEIQTKIETFTGDNNYMTIYATDLPKQWDVIKVHVSIKSETSEGDEVFYISKQDKKSEVITPPTENSVGAASVKYAIGLRQQLLDDLDKQEETIHQNTENNHETIARLTEQLSFQTETQQTDTQAQISNLENQNTQNDNQLVQLDKDRIEYLNQIEKLKERQKVFENH</sequence>
<keyword evidence="5" id="KW-1185">Reference proteome</keyword>
<evidence type="ECO:0000313" key="4">
    <source>
        <dbReference type="EMBL" id="TFZ42962.1"/>
    </source>
</evidence>
<keyword evidence="2" id="KW-0812">Transmembrane</keyword>
<name>A0AAJ5EFM2_9ENTE</name>
<evidence type="ECO:0000313" key="6">
    <source>
        <dbReference type="Proteomes" id="UP000297725"/>
    </source>
</evidence>
<evidence type="ECO:0000256" key="2">
    <source>
        <dbReference type="SAM" id="Phobius"/>
    </source>
</evidence>
<geneLocation type="plasmid" evidence="3 5">
    <name>punnamed2</name>
</geneLocation>
<dbReference type="Proteomes" id="UP000297725">
    <property type="component" value="Unassembled WGS sequence"/>
</dbReference>
<feature type="coiled-coil region" evidence="1">
    <location>
        <begin position="241"/>
        <end position="275"/>
    </location>
</feature>
<dbReference type="GeneID" id="39759721"/>
<protein>
    <submittedName>
        <fullName evidence="4">Uncharacterized protein</fullName>
    </submittedName>
</protein>
<organism evidence="4 6">
    <name type="scientific">Vagococcus xieshaowenii</name>
    <dbReference type="NCBI Taxonomy" id="2562451"/>
    <lineage>
        <taxon>Bacteria</taxon>
        <taxon>Bacillati</taxon>
        <taxon>Bacillota</taxon>
        <taxon>Bacilli</taxon>
        <taxon>Lactobacillales</taxon>
        <taxon>Enterococcaceae</taxon>
        <taxon>Vagococcus</taxon>
    </lineage>
</organism>
<dbReference type="AlphaFoldDB" id="A0AAJ5EFM2"/>
<reference evidence="4 6" key="1">
    <citation type="submission" date="2019-03" db="EMBL/GenBank/DDBJ databases">
        <title>Vagococcus sp. was isolated fron gut of Carduelis flavirostris.</title>
        <authorList>
            <person name="Ge Y."/>
        </authorList>
    </citation>
    <scope>NUCLEOTIDE SEQUENCE [LARGE SCALE GENOMIC DNA]</scope>
    <source>
        <strain evidence="4 6">CF-210</strain>
    </source>
</reference>
<accession>A0AAJ5EFM2</accession>
<evidence type="ECO:0000313" key="5">
    <source>
        <dbReference type="Proteomes" id="UP000296883"/>
    </source>
</evidence>
<dbReference type="Proteomes" id="UP000296883">
    <property type="component" value="Plasmid punnamed2"/>
</dbReference>
<reference evidence="3 5" key="2">
    <citation type="submission" date="2019-04" db="EMBL/GenBank/DDBJ databases">
        <authorList>
            <person name="Ge Y."/>
        </authorList>
    </citation>
    <scope>NUCLEOTIDE SEQUENCE [LARGE SCALE GENOMIC DNA]</scope>
    <source>
        <strain evidence="3">CF-49</strain>
        <strain evidence="5">personal::cf-49</strain>
        <plasmid evidence="3 5">punnamed2</plasmid>
    </source>
</reference>